<dbReference type="PANTHER" id="PTHR40026">
    <property type="entry name" value="PROTEIN VEG"/>
    <property type="match status" value="1"/>
</dbReference>
<dbReference type="RefSeq" id="WP_138210833.1">
    <property type="nucleotide sequence ID" value="NZ_CBCRUQ010000002.1"/>
</dbReference>
<dbReference type="EMBL" id="LR590481">
    <property type="protein sequence ID" value="VTQ94261.1"/>
    <property type="molecule type" value="Genomic_DNA"/>
</dbReference>
<sequence>MEAKSQLGVIRSEIERHVGKKVNLKDSAGRKKVLIEDGVIENAYSSIFTVKVEGSFDRIIAYSYSDVLTKTVQIQYIA</sequence>
<dbReference type="KEGG" id="hhw:NCTC503_02292"/>
<protein>
    <submittedName>
        <fullName evidence="1">Veg protein</fullName>
    </submittedName>
</protein>
<proteinExistence type="predicted"/>
<evidence type="ECO:0000313" key="2">
    <source>
        <dbReference type="Proteomes" id="UP000308489"/>
    </source>
</evidence>
<dbReference type="Proteomes" id="UP000308489">
    <property type="component" value="Chromosome 1"/>
</dbReference>
<dbReference type="AlphaFoldDB" id="A0A4U9RRM2"/>
<accession>A0A4U9RRM2</accession>
<gene>
    <name evidence="1" type="ORF">NCTC503_02292</name>
</gene>
<dbReference type="Gene3D" id="2.30.30.100">
    <property type="match status" value="1"/>
</dbReference>
<dbReference type="Pfam" id="PF06257">
    <property type="entry name" value="VEG"/>
    <property type="match status" value="1"/>
</dbReference>
<name>A0A4U9RRM2_HATHI</name>
<keyword evidence="2" id="KW-1185">Reference proteome</keyword>
<dbReference type="GO" id="GO:0006355">
    <property type="term" value="P:regulation of DNA-templated transcription"/>
    <property type="evidence" value="ECO:0007669"/>
    <property type="project" value="InterPro"/>
</dbReference>
<dbReference type="PANTHER" id="PTHR40026:SF1">
    <property type="entry name" value="PROTEIN VEG"/>
    <property type="match status" value="1"/>
</dbReference>
<dbReference type="InterPro" id="IPR009366">
    <property type="entry name" value="Protein_Veg"/>
</dbReference>
<evidence type="ECO:0000313" key="1">
    <source>
        <dbReference type="EMBL" id="VTQ94261.1"/>
    </source>
</evidence>
<organism evidence="1 2">
    <name type="scientific">Hathewaya histolytica</name>
    <name type="common">Clostridium histolyticum</name>
    <dbReference type="NCBI Taxonomy" id="1498"/>
    <lineage>
        <taxon>Bacteria</taxon>
        <taxon>Bacillati</taxon>
        <taxon>Bacillota</taxon>
        <taxon>Clostridia</taxon>
        <taxon>Eubacteriales</taxon>
        <taxon>Clostridiaceae</taxon>
        <taxon>Hathewaya</taxon>
    </lineage>
</organism>
<reference evidence="1 2" key="1">
    <citation type="submission" date="2019-05" db="EMBL/GenBank/DDBJ databases">
        <authorList>
            <consortium name="Pathogen Informatics"/>
        </authorList>
    </citation>
    <scope>NUCLEOTIDE SEQUENCE [LARGE SCALE GENOMIC DNA]</scope>
    <source>
        <strain evidence="1 2">NCTC503</strain>
    </source>
</reference>
<dbReference type="OrthoDB" id="5469at2"/>